<evidence type="ECO:0000256" key="4">
    <source>
        <dbReference type="ARBA" id="ARBA00022842"/>
    </source>
</evidence>
<proteinExistence type="predicted"/>
<keyword evidence="9" id="KW-1185">Reference proteome</keyword>
<keyword evidence="8" id="KW-0418">Kinase</keyword>
<sequence length="297" mass="31102">MTWFACIEGGGTKFALAASFDGVLTSRLRVDTRSPTDTLGDCVRHFQELATQFGPPAAIGIGCFGPLDLRPRSPQFGHVLATPKAGWSGVDLVTPFRTAFAVPVGIDTDVNAAALGEQQFGAGRACQDLVYLTVGTGIGGGLLVRAEPVHGCLHPEVGHLRPRRHAADQDFAGVCPFHQDCFEGLASGVAIAARFGTSLDQLPADHVGHDIIADYLGQLSAQLALMFAPERIIVGGGVLGVPGLLERVQARQQHWLGGYLPAHVGDGRLCAPALGGDSGLMGAYVLARRALDSRASH</sequence>
<dbReference type="PROSITE" id="PS01125">
    <property type="entry name" value="ROK"/>
    <property type="match status" value="1"/>
</dbReference>
<dbReference type="EMBL" id="CP027860">
    <property type="protein sequence ID" value="AVP95836.1"/>
    <property type="molecule type" value="Genomic_DNA"/>
</dbReference>
<keyword evidence="5" id="KW-0119">Carbohydrate metabolism</keyword>
<evidence type="ECO:0000313" key="9">
    <source>
        <dbReference type="Proteomes" id="UP000241074"/>
    </source>
</evidence>
<evidence type="ECO:0000256" key="1">
    <source>
        <dbReference type="ARBA" id="ARBA00001946"/>
    </source>
</evidence>
<dbReference type="InterPro" id="IPR000600">
    <property type="entry name" value="ROK"/>
</dbReference>
<dbReference type="SUPFAM" id="SSF53067">
    <property type="entry name" value="Actin-like ATPase domain"/>
    <property type="match status" value="1"/>
</dbReference>
<dbReference type="InterPro" id="IPR043129">
    <property type="entry name" value="ATPase_NBD"/>
</dbReference>
<evidence type="ECO:0000256" key="6">
    <source>
        <dbReference type="ARBA" id="ARBA00038887"/>
    </source>
</evidence>
<dbReference type="PANTHER" id="PTHR42742">
    <property type="entry name" value="TRANSCRIPTIONAL REPRESSOR MPRA"/>
    <property type="match status" value="1"/>
</dbReference>
<organism evidence="8 9">
    <name type="scientific">Ahniella affigens</name>
    <dbReference type="NCBI Taxonomy" id="2021234"/>
    <lineage>
        <taxon>Bacteria</taxon>
        <taxon>Pseudomonadati</taxon>
        <taxon>Pseudomonadota</taxon>
        <taxon>Gammaproteobacteria</taxon>
        <taxon>Lysobacterales</taxon>
        <taxon>Rhodanobacteraceae</taxon>
        <taxon>Ahniella</taxon>
    </lineage>
</organism>
<reference evidence="8 9" key="2">
    <citation type="submission" date="2018-03" db="EMBL/GenBank/DDBJ databases">
        <authorList>
            <person name="Keele B.F."/>
        </authorList>
    </citation>
    <scope>NUCLEOTIDE SEQUENCE [LARGE SCALE GENOMIC DNA]</scope>
    <source>
        <strain evidence="8 9">D13</strain>
    </source>
</reference>
<comment type="catalytic activity">
    <reaction evidence="7">
        <text>D-fructose + ATP = D-fructose 6-phosphate + ADP + H(+)</text>
        <dbReference type="Rhea" id="RHEA:16125"/>
        <dbReference type="ChEBI" id="CHEBI:15378"/>
        <dbReference type="ChEBI" id="CHEBI:30616"/>
        <dbReference type="ChEBI" id="CHEBI:37721"/>
        <dbReference type="ChEBI" id="CHEBI:61527"/>
        <dbReference type="ChEBI" id="CHEBI:456216"/>
        <dbReference type="EC" id="2.7.1.4"/>
    </reaction>
</comment>
<keyword evidence="8" id="KW-0808">Transferase</keyword>
<keyword evidence="3" id="KW-0862">Zinc</keyword>
<dbReference type="PANTHER" id="PTHR42742:SF3">
    <property type="entry name" value="FRUCTOKINASE"/>
    <property type="match status" value="1"/>
</dbReference>
<keyword evidence="2" id="KW-0479">Metal-binding</keyword>
<dbReference type="Proteomes" id="UP000241074">
    <property type="component" value="Chromosome"/>
</dbReference>
<dbReference type="EC" id="2.7.1.4" evidence="6"/>
<accession>A0A2P1PLX0</accession>
<gene>
    <name evidence="8" type="ORF">C7S18_00855</name>
</gene>
<reference evidence="8 9" key="1">
    <citation type="submission" date="2018-03" db="EMBL/GenBank/DDBJ databases">
        <title>Ahniella affigens gen. nov., sp. nov., a gammaproteobacterium isolated from sandy soil near a stream.</title>
        <authorList>
            <person name="Ko Y."/>
            <person name="Kim J.-H."/>
        </authorList>
    </citation>
    <scope>NUCLEOTIDE SEQUENCE [LARGE SCALE GENOMIC DNA]</scope>
    <source>
        <strain evidence="8 9">D13</strain>
    </source>
</reference>
<dbReference type="Pfam" id="PF00480">
    <property type="entry name" value="ROK"/>
    <property type="match status" value="1"/>
</dbReference>
<keyword evidence="4" id="KW-0460">Magnesium</keyword>
<evidence type="ECO:0000256" key="7">
    <source>
        <dbReference type="ARBA" id="ARBA00048451"/>
    </source>
</evidence>
<dbReference type="GO" id="GO:0046872">
    <property type="term" value="F:metal ion binding"/>
    <property type="evidence" value="ECO:0007669"/>
    <property type="project" value="UniProtKB-KW"/>
</dbReference>
<comment type="cofactor">
    <cofactor evidence="1">
        <name>Mg(2+)</name>
        <dbReference type="ChEBI" id="CHEBI:18420"/>
    </cofactor>
</comment>
<dbReference type="GO" id="GO:0008865">
    <property type="term" value="F:fructokinase activity"/>
    <property type="evidence" value="ECO:0007669"/>
    <property type="project" value="UniProtKB-EC"/>
</dbReference>
<evidence type="ECO:0000256" key="5">
    <source>
        <dbReference type="ARBA" id="ARBA00023277"/>
    </source>
</evidence>
<name>A0A2P1PLX0_9GAMM</name>
<dbReference type="CDD" id="cd24067">
    <property type="entry name" value="ASKHA_NBD_ROK_BsFRK-like"/>
    <property type="match status" value="1"/>
</dbReference>
<protein>
    <recommendedName>
        <fullName evidence="6">fructokinase</fullName>
        <ecNumber evidence="6">2.7.1.4</ecNumber>
    </recommendedName>
</protein>
<evidence type="ECO:0000256" key="3">
    <source>
        <dbReference type="ARBA" id="ARBA00022833"/>
    </source>
</evidence>
<dbReference type="Gene3D" id="3.30.420.40">
    <property type="match status" value="2"/>
</dbReference>
<dbReference type="AlphaFoldDB" id="A0A2P1PLX0"/>
<dbReference type="InterPro" id="IPR051804">
    <property type="entry name" value="Carb_Metab_Reg_Kinase/Isom"/>
</dbReference>
<dbReference type="RefSeq" id="WP_106889765.1">
    <property type="nucleotide sequence ID" value="NZ_CP027860.1"/>
</dbReference>
<evidence type="ECO:0000256" key="2">
    <source>
        <dbReference type="ARBA" id="ARBA00022723"/>
    </source>
</evidence>
<evidence type="ECO:0000313" key="8">
    <source>
        <dbReference type="EMBL" id="AVP95836.1"/>
    </source>
</evidence>
<dbReference type="InterPro" id="IPR049874">
    <property type="entry name" value="ROK_cs"/>
</dbReference>
<dbReference type="OrthoDB" id="9783435at2"/>
<dbReference type="KEGG" id="xba:C7S18_00855"/>